<evidence type="ECO:0000259" key="8">
    <source>
        <dbReference type="PROSITE" id="PS50853"/>
    </source>
</evidence>
<feature type="transmembrane region" description="Helical" evidence="7">
    <location>
        <begin position="1034"/>
        <end position="1053"/>
    </location>
</feature>
<organism evidence="10 11">
    <name type="scientific">Aphanomyces stellatus</name>
    <dbReference type="NCBI Taxonomy" id="120398"/>
    <lineage>
        <taxon>Eukaryota</taxon>
        <taxon>Sar</taxon>
        <taxon>Stramenopiles</taxon>
        <taxon>Oomycota</taxon>
        <taxon>Saprolegniomycetes</taxon>
        <taxon>Saprolegniales</taxon>
        <taxon>Verrucalvaceae</taxon>
        <taxon>Aphanomyces</taxon>
    </lineage>
</organism>
<feature type="transmembrane region" description="Helical" evidence="7">
    <location>
        <begin position="998"/>
        <end position="1022"/>
    </location>
</feature>
<feature type="compositionally biased region" description="Low complexity" evidence="6">
    <location>
        <begin position="2761"/>
        <end position="2778"/>
    </location>
</feature>
<feature type="transmembrane region" description="Helical" evidence="7">
    <location>
        <begin position="710"/>
        <end position="728"/>
    </location>
</feature>
<feature type="domain" description="Fibronectin type-III" evidence="8">
    <location>
        <begin position="1586"/>
        <end position="1687"/>
    </location>
</feature>
<comment type="similarity">
    <text evidence="2">Belongs to the PIEZO (TC 1.A.75) family.</text>
</comment>
<evidence type="ECO:0000256" key="6">
    <source>
        <dbReference type="SAM" id="MobiDB-lite"/>
    </source>
</evidence>
<feature type="region of interest" description="Disordered" evidence="6">
    <location>
        <begin position="2755"/>
        <end position="2778"/>
    </location>
</feature>
<feature type="transmembrane region" description="Helical" evidence="7">
    <location>
        <begin position="186"/>
        <end position="207"/>
    </location>
</feature>
<feature type="transmembrane region" description="Helical" evidence="7">
    <location>
        <begin position="1292"/>
        <end position="1310"/>
    </location>
</feature>
<dbReference type="Pfam" id="PF12166">
    <property type="entry name" value="Piezo_cap"/>
    <property type="match status" value="1"/>
</dbReference>
<keyword evidence="4 7" id="KW-1133">Transmembrane helix</keyword>
<feature type="transmembrane region" description="Helical" evidence="7">
    <location>
        <begin position="2897"/>
        <end position="2917"/>
    </location>
</feature>
<dbReference type="Gene3D" id="2.60.40.10">
    <property type="entry name" value="Immunoglobulins"/>
    <property type="match status" value="1"/>
</dbReference>
<feature type="transmembrane region" description="Helical" evidence="7">
    <location>
        <begin position="2453"/>
        <end position="2472"/>
    </location>
</feature>
<feature type="transmembrane region" description="Helical" evidence="7">
    <location>
        <begin position="1238"/>
        <end position="1259"/>
    </location>
</feature>
<dbReference type="GO" id="GO:0016020">
    <property type="term" value="C:membrane"/>
    <property type="evidence" value="ECO:0007669"/>
    <property type="project" value="UniProtKB-SubCell"/>
</dbReference>
<feature type="transmembrane region" description="Helical" evidence="7">
    <location>
        <begin position="2421"/>
        <end position="2441"/>
    </location>
</feature>
<evidence type="ECO:0000256" key="1">
    <source>
        <dbReference type="ARBA" id="ARBA00004141"/>
    </source>
</evidence>
<evidence type="ECO:0000256" key="3">
    <source>
        <dbReference type="ARBA" id="ARBA00022692"/>
    </source>
</evidence>
<reference evidence="10 11" key="1">
    <citation type="submission" date="2019-03" db="EMBL/GenBank/DDBJ databases">
        <authorList>
            <person name="Gaulin E."/>
            <person name="Dumas B."/>
        </authorList>
    </citation>
    <scope>NUCLEOTIDE SEQUENCE [LARGE SCALE GENOMIC DNA]</scope>
    <source>
        <strain evidence="10">CBS 568.67</strain>
    </source>
</reference>
<evidence type="ECO:0000313" key="9">
    <source>
        <dbReference type="EMBL" id="KAF0710187.1"/>
    </source>
</evidence>
<dbReference type="InterPro" id="IPR056769">
    <property type="entry name" value="Piezo_TM1-24"/>
</dbReference>
<feature type="transmembrane region" description="Helical" evidence="7">
    <location>
        <begin position="483"/>
        <end position="504"/>
    </location>
</feature>
<feature type="transmembrane region" description="Helical" evidence="7">
    <location>
        <begin position="688"/>
        <end position="703"/>
    </location>
</feature>
<evidence type="ECO:0000256" key="7">
    <source>
        <dbReference type="SAM" id="Phobius"/>
    </source>
</evidence>
<dbReference type="SMART" id="SM00233">
    <property type="entry name" value="PH"/>
    <property type="match status" value="1"/>
</dbReference>
<feature type="transmembrane region" description="Helical" evidence="7">
    <location>
        <begin position="760"/>
        <end position="783"/>
    </location>
</feature>
<keyword evidence="5 7" id="KW-0472">Membrane</keyword>
<feature type="transmembrane region" description="Helical" evidence="7">
    <location>
        <begin position="510"/>
        <end position="530"/>
    </location>
</feature>
<dbReference type="InterPro" id="IPR056770">
    <property type="entry name" value="Piezo_THU9_anchor"/>
</dbReference>
<feature type="transmembrane region" description="Helical" evidence="7">
    <location>
        <begin position="881"/>
        <end position="900"/>
    </location>
</feature>
<feature type="transmembrane region" description="Helical" evidence="7">
    <location>
        <begin position="125"/>
        <end position="145"/>
    </location>
</feature>
<name>A0A485KEU4_9STRA</name>
<dbReference type="OrthoDB" id="303066at2759"/>
<feature type="transmembrane region" description="Helical" evidence="7">
    <location>
        <begin position="2598"/>
        <end position="2623"/>
    </location>
</feature>
<feature type="transmembrane region" description="Helical" evidence="7">
    <location>
        <begin position="368"/>
        <end position="385"/>
    </location>
</feature>
<accession>A0A485KEU4</accession>
<feature type="transmembrane region" description="Helical" evidence="7">
    <location>
        <begin position="251"/>
        <end position="271"/>
    </location>
</feature>
<dbReference type="Pfam" id="PF24871">
    <property type="entry name" value="Piezo_TM1-24"/>
    <property type="match status" value="1"/>
</dbReference>
<dbReference type="InterPro" id="IPR027272">
    <property type="entry name" value="Piezo"/>
</dbReference>
<dbReference type="CDD" id="cd00063">
    <property type="entry name" value="FN3"/>
    <property type="match status" value="1"/>
</dbReference>
<dbReference type="Pfam" id="PF24874">
    <property type="entry name" value="Piezo_THU9_anchor"/>
    <property type="match status" value="1"/>
</dbReference>
<dbReference type="GO" id="GO:0050982">
    <property type="term" value="P:detection of mechanical stimulus"/>
    <property type="evidence" value="ECO:0007669"/>
    <property type="project" value="TreeGrafter"/>
</dbReference>
<feature type="transmembrane region" description="Helical" evidence="7">
    <location>
        <begin position="1123"/>
        <end position="1142"/>
    </location>
</feature>
<feature type="transmembrane region" description="Helical" evidence="7">
    <location>
        <begin position="537"/>
        <end position="558"/>
    </location>
</feature>
<feature type="transmembrane region" description="Helical" evidence="7">
    <location>
        <begin position="309"/>
        <end position="336"/>
    </location>
</feature>
<dbReference type="InterPro" id="IPR013783">
    <property type="entry name" value="Ig-like_fold"/>
</dbReference>
<dbReference type="PANTHER" id="PTHR13167:SF25">
    <property type="entry name" value="PIEZO-TYPE MECHANOSENSITIVE ION CHANNEL COMPONENT"/>
    <property type="match status" value="1"/>
</dbReference>
<keyword evidence="3 7" id="KW-0812">Transmembrane</keyword>
<feature type="transmembrane region" description="Helical" evidence="7">
    <location>
        <begin position="817"/>
        <end position="836"/>
    </location>
</feature>
<dbReference type="PANTHER" id="PTHR13167">
    <property type="entry name" value="PIEZO-TYPE MECHANOSENSITIVE ION CHANNEL COMPONENT"/>
    <property type="match status" value="1"/>
</dbReference>
<dbReference type="Proteomes" id="UP000332933">
    <property type="component" value="Unassembled WGS sequence"/>
</dbReference>
<dbReference type="InterPro" id="IPR003961">
    <property type="entry name" value="FN3_dom"/>
</dbReference>
<gene>
    <name evidence="10" type="primary">Aste57867_5638</name>
    <name evidence="9" type="ORF">As57867_005625</name>
    <name evidence="10" type="ORF">ASTE57867_5638</name>
</gene>
<dbReference type="Pfam" id="PF23188">
    <property type="entry name" value="THU_Piezo1"/>
    <property type="match status" value="1"/>
</dbReference>
<evidence type="ECO:0000313" key="11">
    <source>
        <dbReference type="Proteomes" id="UP000332933"/>
    </source>
</evidence>
<feature type="transmembrane region" description="Helical" evidence="7">
    <location>
        <begin position="2478"/>
        <end position="2497"/>
    </location>
</feature>
<feature type="transmembrane region" description="Helical" evidence="7">
    <location>
        <begin position="939"/>
        <end position="957"/>
    </location>
</feature>
<feature type="compositionally biased region" description="Basic and acidic residues" evidence="6">
    <location>
        <begin position="2235"/>
        <end position="2245"/>
    </location>
</feature>
<sequence length="2997" mass="340189">MMGSEPPQAPTESATPMATMYVHTITPPHEQELIGASSPGHREYTAPLHSSPKQSTVQNLAEEREKPNLWSKATLFKVLWFIADVVFSFSLLLACAVRGSGISTLYLVAWILGILYTFKSRLLAVFTLFLALCGVAGNTFSIVWYETKLSGVTLVADQNIDELFPLPGKDILSVFGFKYMETWGDFLFGAGPDVLVLISSIIHLIIVHRQLKSAAPTTDIPLTASSSLGGDHQPQDGAATASYFSREALTIIVRGSEFVVLVSLFLCALSMPGYLCAVYYLIFMYCLIVWAFLSPYISRKQLEDQASTFCYFFGPTSMKLMIVYTIPVLLFCHVYQYPIIHNSTFGRDVVKHVNIFVLPGSWDNWPGYVFYGALLFLLATASRTYPIYKQLEALPPAPPALQLHVLQTRRPSAAETIYHEPLTHTINLRQRRPPTTQPGGGSVGGDRATNFSSKTSFYSAHESVSTMEAPRLTASDLLAQESFIVRVFLEDRGVLGAVAIAIFWSVSYPSYLLSILFGLSLVCLGTYGLIIPRFLLLVLNSYAILVSVVTYTLDIPIVGDMDWIRAQKSNLQMGDSKYALIDLAIHHACFFIMCFCLRIRMRYRGLLQELREEKELEKLNAEVRISILSDASSNSDRIQHENLQTHRMSFVELAALWFKDMQCVFVSLLDTLVLFTIFVTVLSTSVNLLQTGYLLLAAFLSVFKRFRRRLWRVLLIYALVVCFLMYLWNVTCPQGVQKNTWDTVGLTCYAGPTPSSSWTILWPTLFIAQLVLIVQVVIQLLIYTRTDNGRAEREAMMAQAPQRPLYFISRLTLEIDLIFRLVGGILAYLGFLFLGFSYEVDDHGRVTVIGWLQVFLMFTLLGSHMASMVKSPRGNSTKTQFLWRVVLVYENLVLIVRYVYQFVAVEEYIKDHWSPIEPYLSLEDVGLHRYANTNGLSKLFTYLFPTALMAGITAWNLRSMKRKLPHYEILAAGRSRFMDSLIAILNEFKRMVFVNSPIVLLVFNMGVVCNNINAFNVTYLSLLVTTLFKPKWTGSWKSLFWLSSSFILLLYAFQLRSFQPDRMLLHLNNNTDHAETFELTASWVGFGRVDETMAAFEAANSSADDSDTANAGNYFHASTWAMVWEHLVVMCLCLLTRATHFWDPEKDAKPRSRKQQRLRETEGYSFGGGASTSFSEDTPFLKSLQDFVIRFASEGSVTLSMLMLLISAFIHRNIISVMYLLVVRWIMVTNPITVCRNWTYLAIMLLFVCVTQYFIMLWVPPFLHWRRNSLAPWTWVSPVYQEYLALNYQHPWGLFCDYCCMLFVFMIPGAKHYYLELEKRAMAADAEEKAVLADVTHAPAPKSTVIPGDVHDFTTDTPENQTLWRVLVFVSMNYWVFCLLVMVFVSGCVRSGVASGIYLAFAIYMLVHVKYVDAPKSRMLRRLREFSWGFMFLLVLFQIPIFSDKTNTCDVGTKSQTDGVCLSVPAFLDLSKFQKNYPGAPRLDSQLPILSIVIFWMINIQELIYQSPLYDYVRAYTAREEEQSHVRRQRIYEEVLMDRLTRWTALKQDKQAAILRLKSIISRMVNKVEEMMDIASGLNYSLPPGAPQAPIVIVEETTQNTATITWTPPESTLHRIRSYTVTRQVYPPTTLLGDYTDPIEVKASAECRLVIDGLRPGTSYQFKVAAVSRMGEGPFSAPSLPIQTFPLNWGGTCLAGWVHYKKCRWPQPWWARFWSPKVLPRYAVVDTHAFVWYKNESLALKHRTMKKRKRMKTSFLTRDISLCELSDELHQANELSDEMYAIYVVATARNSHQVRYTIQLEKQEQFDQWVADLGNLVPRHAVGPRLEAYLDAKGMGLPPIDELNAFDEDEKSDGQRSEWSSVTGDESWLNDVEDEELSETRNILGLWYLSFYNCFYMMQDVSMRREEQVYEEDDEMLPSWYELLIVMMNSVRSDSQNVCCLAFICSFIFQGDLLNAFYVFAAFGFLLIENPRPHSHVWHFIMRYSFFVVGARYLFQLPIFCQNINKNSVLYPSMQPFCPEALVYLKNRNPIQPMVYFGLYKFDGIANPSVDTMWSGVAWNFVVILCILFHRRELQLRGMWHHVDAHDHATDDDMHRDTRMTLMSRDSLDVDEFEIANFLARHKEDEAVVKAKPEDFDSRDLGSGPDASRLASKSVAFQDSASVSSGGVGSANYAGSNQGEINSEPEYLQSEEGSNMLGSPTRRTPASVDEAFVEDNEHALSPREALLRAQYARMQQHDATGRDASDVDSPQLSRHTDFDDDEETKVDGVMSPREALLRRAQSSRIQDSPRMMLLKAQSSKHLSRDLSEEVLRANEARPVMDKVDQSPAIIGTKRNGFVVWAERRMPRVVCFFRRLWPQVPQNWDKDISTAIKGSKPGRDYLFGLMAIPFVCIIYAFLFFKYFGEPIQTAETFTINLSDSMLNGYMVLIVFFQLIIMMWDRAAYVCGSVRTKVVLHYIVLIGVHLGLWIMLPLYNSSYFQTRIGLQGFYFLHCIYLWISSNQIKHGYLAFRSNHYSKKPVGDKSWTDVVYAQGFAVYMALPFAFEIRALLDWMCSKTSLNKDMWLLLEETAANLFLVRQEMNSRIDAAPYLKGNKRHPIFLKFITGGLILAVLLTCVVAPLAMFSSLNPSTQPNPIRSTTVVFGLLQQDGTFQQFYTNGDTNSQTYAGLGVKLSDTVTQKNTFESYSKDVWISSPPLRRALVARINSTESLQWTMKLTFTRDGPDGRQTVSSTFNKLLTPVDRSYLLNMLLTQGSTADPARPVVSSSANTATTNSSPAATAPVLTANSSATTVSLMASPDTIAANLIRIPQFYSPVLHVGASSDPTAKVNYALRDLTVARTSEDGVSWWVIMSPDLSSSQAERSGIQIKCKNSKTDKDGFCLVTISDNIVYGLTKLGIGTYGLTAVYIFVIFTVGAFFKEMLRGALFKVLYKELPNPNDLLDLVEGVYIARKEEYMGHLKDEGRLYETLIRMLRSPETLLKITGSNAIHIPIPKDKLD</sequence>
<feature type="transmembrane region" description="Helical" evidence="7">
    <location>
        <begin position="74"/>
        <end position="94"/>
    </location>
</feature>
<dbReference type="InterPro" id="IPR031334">
    <property type="entry name" value="Piezo_cap_dom"/>
</dbReference>
<dbReference type="GO" id="GO:0005261">
    <property type="term" value="F:monoatomic cation channel activity"/>
    <property type="evidence" value="ECO:0007669"/>
    <property type="project" value="TreeGrafter"/>
</dbReference>
<evidence type="ECO:0000313" key="10">
    <source>
        <dbReference type="EMBL" id="VFT82684.1"/>
    </source>
</evidence>
<dbReference type="InterPro" id="IPR056768">
    <property type="entry name" value="THU_Piezo"/>
</dbReference>
<reference evidence="9" key="2">
    <citation type="submission" date="2019-06" db="EMBL/GenBank/DDBJ databases">
        <title>Genomics analysis of Aphanomyces spp. identifies a new class of oomycete effector associated with host adaptation.</title>
        <authorList>
            <person name="Gaulin E."/>
        </authorList>
    </citation>
    <scope>NUCLEOTIDE SEQUENCE</scope>
    <source>
        <strain evidence="9">CBS 578.67</strain>
    </source>
</reference>
<dbReference type="GO" id="GO:0071260">
    <property type="term" value="P:cellular response to mechanical stimulus"/>
    <property type="evidence" value="ECO:0007669"/>
    <property type="project" value="TreeGrafter"/>
</dbReference>
<evidence type="ECO:0000256" key="4">
    <source>
        <dbReference type="ARBA" id="ARBA00022989"/>
    </source>
</evidence>
<dbReference type="GO" id="GO:0042391">
    <property type="term" value="P:regulation of membrane potential"/>
    <property type="evidence" value="ECO:0007669"/>
    <property type="project" value="TreeGrafter"/>
</dbReference>
<dbReference type="InterPro" id="IPR036116">
    <property type="entry name" value="FN3_sf"/>
</dbReference>
<feature type="region of interest" description="Disordered" evidence="6">
    <location>
        <begin position="2234"/>
        <end position="2268"/>
    </location>
</feature>
<feature type="transmembrane region" description="Helical" evidence="7">
    <location>
        <begin position="277"/>
        <end position="297"/>
    </location>
</feature>
<dbReference type="SMART" id="SM00060">
    <property type="entry name" value="FN3"/>
    <property type="match status" value="1"/>
</dbReference>
<protein>
    <submittedName>
        <fullName evidence="10">Aste57867_5638 protein</fullName>
    </submittedName>
</protein>
<dbReference type="PROSITE" id="PS50853">
    <property type="entry name" value="FN3"/>
    <property type="match status" value="1"/>
</dbReference>
<feature type="transmembrane region" description="Helical" evidence="7">
    <location>
        <begin position="1201"/>
        <end position="1226"/>
    </location>
</feature>
<dbReference type="Pfam" id="PF00041">
    <property type="entry name" value="fn3"/>
    <property type="match status" value="1"/>
</dbReference>
<feature type="transmembrane region" description="Helical" evidence="7">
    <location>
        <begin position="1366"/>
        <end position="1387"/>
    </location>
</feature>
<evidence type="ECO:0000256" key="5">
    <source>
        <dbReference type="ARBA" id="ARBA00023136"/>
    </source>
</evidence>
<feature type="transmembrane region" description="Helical" evidence="7">
    <location>
        <begin position="663"/>
        <end position="682"/>
    </location>
</feature>
<feature type="transmembrane region" description="Helical" evidence="7">
    <location>
        <begin position="1426"/>
        <end position="1443"/>
    </location>
</feature>
<evidence type="ECO:0000256" key="2">
    <source>
        <dbReference type="ARBA" id="ARBA00007821"/>
    </source>
</evidence>
<comment type="subcellular location">
    <subcellularLocation>
        <location evidence="1">Membrane</location>
        <topology evidence="1">Multi-pass membrane protein</topology>
    </subcellularLocation>
</comment>
<feature type="transmembrane region" description="Helical" evidence="7">
    <location>
        <begin position="848"/>
        <end position="869"/>
    </location>
</feature>
<feature type="transmembrane region" description="Helical" evidence="7">
    <location>
        <begin position="2380"/>
        <end position="2401"/>
    </location>
</feature>
<dbReference type="EMBL" id="VJMH01002082">
    <property type="protein sequence ID" value="KAF0710187.1"/>
    <property type="molecule type" value="Genomic_DNA"/>
</dbReference>
<feature type="transmembrane region" description="Helical" evidence="7">
    <location>
        <begin position="1393"/>
        <end position="1414"/>
    </location>
</feature>
<keyword evidence="11" id="KW-1185">Reference proteome</keyword>
<feature type="transmembrane region" description="Helical" evidence="7">
    <location>
        <begin position="578"/>
        <end position="597"/>
    </location>
</feature>
<dbReference type="EMBL" id="CAADRA010002084">
    <property type="protein sequence ID" value="VFT82684.1"/>
    <property type="molecule type" value="Genomic_DNA"/>
</dbReference>
<dbReference type="InterPro" id="IPR001849">
    <property type="entry name" value="PH_domain"/>
</dbReference>
<dbReference type="SUPFAM" id="SSF49265">
    <property type="entry name" value="Fibronectin type III"/>
    <property type="match status" value="1"/>
</dbReference>
<dbReference type="GO" id="GO:0008381">
    <property type="term" value="F:mechanosensitive monoatomic ion channel activity"/>
    <property type="evidence" value="ECO:0007669"/>
    <property type="project" value="InterPro"/>
</dbReference>
<proteinExistence type="inferred from homology"/>